<proteinExistence type="predicted"/>
<dbReference type="Pfam" id="PF13519">
    <property type="entry name" value="VWA_2"/>
    <property type="match status" value="1"/>
</dbReference>
<keyword evidence="4" id="KW-1185">Reference proteome</keyword>
<dbReference type="SMART" id="SM00327">
    <property type="entry name" value="VWA"/>
    <property type="match status" value="1"/>
</dbReference>
<name>A0ABT1MS72_9RHOB</name>
<evidence type="ECO:0000313" key="4">
    <source>
        <dbReference type="Proteomes" id="UP001203945"/>
    </source>
</evidence>
<reference evidence="3 4" key="1">
    <citation type="submission" date="2022-03" db="EMBL/GenBank/DDBJ databases">
        <authorList>
            <person name="He Y."/>
        </authorList>
    </citation>
    <scope>NUCLEOTIDE SEQUENCE [LARGE SCALE GENOMIC DNA]</scope>
    <source>
        <strain evidence="3 4">TK19116</strain>
    </source>
</reference>
<accession>A0ABT1MS72</accession>
<keyword evidence="1" id="KW-1133">Transmembrane helix</keyword>
<comment type="caution">
    <text evidence="3">The sequence shown here is derived from an EMBL/GenBank/DDBJ whole genome shotgun (WGS) entry which is preliminary data.</text>
</comment>
<evidence type="ECO:0000313" key="3">
    <source>
        <dbReference type="EMBL" id="MCQ0970203.1"/>
    </source>
</evidence>
<dbReference type="InterPro" id="IPR002035">
    <property type="entry name" value="VWF_A"/>
</dbReference>
<evidence type="ECO:0000259" key="2">
    <source>
        <dbReference type="PROSITE" id="PS50234"/>
    </source>
</evidence>
<sequence>MIALADVTFLRPLWLLAAPLSLLAGWLVATRLGGDGRWRRIMDADLMVAMRRLGHLTEARDDREPWLIAIAAAIAAFALSGPAIRDPDAPVLRNLDAVMILMDLSPSLTEGAGLDDAQAAVSRLIDIQGTRPIALAVYAAESFLVSVPTEDPAALQTVVAVMDPATMPVGGSRPDRALDLARQTLDDAGATQPDIVLVSDGGGIGPNALDRARQMAAAGMRISAVFVAQDRPPYGATPANREPLVALTDAGGGMTVSAIDLAGLEAIMTDRRGDAAADPAVRNLRYRDLGRWLLILALVPLAFTFRRRVEA</sequence>
<evidence type="ECO:0000256" key="1">
    <source>
        <dbReference type="SAM" id="Phobius"/>
    </source>
</evidence>
<feature type="domain" description="VWFA" evidence="2">
    <location>
        <begin position="97"/>
        <end position="272"/>
    </location>
</feature>
<feature type="transmembrane region" description="Helical" evidence="1">
    <location>
        <begin position="12"/>
        <end position="32"/>
    </location>
</feature>
<protein>
    <submittedName>
        <fullName evidence="3">VWA domain-containing protein</fullName>
    </submittedName>
</protein>
<organism evidence="3 4">
    <name type="scientific">Paracoccus albicereus</name>
    <dbReference type="NCBI Taxonomy" id="2922394"/>
    <lineage>
        <taxon>Bacteria</taxon>
        <taxon>Pseudomonadati</taxon>
        <taxon>Pseudomonadota</taxon>
        <taxon>Alphaproteobacteria</taxon>
        <taxon>Rhodobacterales</taxon>
        <taxon>Paracoccaceae</taxon>
        <taxon>Paracoccus</taxon>
    </lineage>
</organism>
<dbReference type="CDD" id="cd00198">
    <property type="entry name" value="vWFA"/>
    <property type="match status" value="1"/>
</dbReference>
<gene>
    <name evidence="3" type="ORF">MLD63_07190</name>
</gene>
<keyword evidence="1" id="KW-0812">Transmembrane</keyword>
<dbReference type="EMBL" id="JAKZEU010000002">
    <property type="protein sequence ID" value="MCQ0970203.1"/>
    <property type="molecule type" value="Genomic_DNA"/>
</dbReference>
<keyword evidence="1" id="KW-0472">Membrane</keyword>
<dbReference type="InterPro" id="IPR036465">
    <property type="entry name" value="vWFA_dom_sf"/>
</dbReference>
<dbReference type="RefSeq" id="WP_255329185.1">
    <property type="nucleotide sequence ID" value="NZ_JAKZEU010000002.1"/>
</dbReference>
<dbReference type="SUPFAM" id="SSF53300">
    <property type="entry name" value="vWA-like"/>
    <property type="match status" value="1"/>
</dbReference>
<dbReference type="PROSITE" id="PS50234">
    <property type="entry name" value="VWFA"/>
    <property type="match status" value="1"/>
</dbReference>
<dbReference type="Gene3D" id="3.40.50.410">
    <property type="entry name" value="von Willebrand factor, type A domain"/>
    <property type="match status" value="1"/>
</dbReference>
<dbReference type="Proteomes" id="UP001203945">
    <property type="component" value="Unassembled WGS sequence"/>
</dbReference>